<organism evidence="1 2">
    <name type="scientific">Streptomyces graminofaciens</name>
    <dbReference type="NCBI Taxonomy" id="68212"/>
    <lineage>
        <taxon>Bacteria</taxon>
        <taxon>Bacillati</taxon>
        <taxon>Actinomycetota</taxon>
        <taxon>Actinomycetes</taxon>
        <taxon>Kitasatosporales</taxon>
        <taxon>Streptomycetaceae</taxon>
        <taxon>Streptomyces</taxon>
    </lineage>
</organism>
<accession>A0ABN5VHH7</accession>
<dbReference type="EMBL" id="AP018448">
    <property type="protein sequence ID" value="BBC32421.1"/>
    <property type="molecule type" value="Genomic_DNA"/>
</dbReference>
<gene>
    <name evidence="1" type="ORF">SGFS_037150</name>
</gene>
<reference evidence="1 2" key="1">
    <citation type="journal article" date="2010" name="ChemBioChem">
        <title>Cloning and characterization of the biosynthetic gene cluster of 16-membered macrolide antibiotic FD-891: involvement of a dual functional cytochrome P450 monooxygenase catalyzing epoxidation and hydroxylation.</title>
        <authorList>
            <person name="Kudo F."/>
            <person name="Motegi A."/>
            <person name="Mizoue K."/>
            <person name="Eguchi T."/>
        </authorList>
    </citation>
    <scope>NUCLEOTIDE SEQUENCE [LARGE SCALE GENOMIC DNA]</scope>
    <source>
        <strain evidence="1 2">A-8890</strain>
    </source>
</reference>
<protein>
    <submittedName>
        <fullName evidence="1">Uncharacterized protein</fullName>
    </submittedName>
</protein>
<evidence type="ECO:0000313" key="1">
    <source>
        <dbReference type="EMBL" id="BBC32421.1"/>
    </source>
</evidence>
<proteinExistence type="predicted"/>
<dbReference type="Proteomes" id="UP001321542">
    <property type="component" value="Chromosome"/>
</dbReference>
<sequence>MINTRNAAVTGRFHMPEPVVRAALKALERDRAYVTPGLGNALMAHLMPRRPRTLVARVGERIRRKALEPEGGRVAARAQG</sequence>
<keyword evidence="2" id="KW-1185">Reference proteome</keyword>
<evidence type="ECO:0000313" key="2">
    <source>
        <dbReference type="Proteomes" id="UP001321542"/>
    </source>
</evidence>
<dbReference type="RefSeq" id="WP_286251547.1">
    <property type="nucleotide sequence ID" value="NZ_AP018448.1"/>
</dbReference>
<reference evidence="1 2" key="2">
    <citation type="journal article" date="2023" name="ChemBioChem">
        <title>Acyltransferase Domain Exchange between Two Independent Type I Polyketide Synthases in the Same Producer Strain of Macrolide Antibiotics.</title>
        <authorList>
            <person name="Kudo F."/>
            <person name="Kishikawa K."/>
            <person name="Tsuboi K."/>
            <person name="Kido T."/>
            <person name="Usui T."/>
            <person name="Hashimoto J."/>
            <person name="Shin-Ya K."/>
            <person name="Miyanaga A."/>
            <person name="Eguchi T."/>
        </authorList>
    </citation>
    <scope>NUCLEOTIDE SEQUENCE [LARGE SCALE GENOMIC DNA]</scope>
    <source>
        <strain evidence="1 2">A-8890</strain>
    </source>
</reference>
<name>A0ABN5VHH7_9ACTN</name>